<reference evidence="1" key="1">
    <citation type="journal article" date="2023" name="G3 (Bethesda)">
        <title>Whole genome assemblies of Zophobas morio and Tenebrio molitor.</title>
        <authorList>
            <person name="Kaur S."/>
            <person name="Stinson S.A."/>
            <person name="diCenzo G.C."/>
        </authorList>
    </citation>
    <scope>NUCLEOTIDE SEQUENCE</scope>
    <source>
        <strain evidence="1">QUZm001</strain>
    </source>
</reference>
<dbReference type="PANTHER" id="PTHR11362:SF152">
    <property type="entry name" value="ODORANT-BINDING PROTEIN A5-LIKE PROTEIN"/>
    <property type="match status" value="1"/>
</dbReference>
<keyword evidence="2" id="KW-1185">Reference proteome</keyword>
<evidence type="ECO:0000313" key="2">
    <source>
        <dbReference type="Proteomes" id="UP001168821"/>
    </source>
</evidence>
<dbReference type="SUPFAM" id="SSF49777">
    <property type="entry name" value="PEBP-like"/>
    <property type="match status" value="1"/>
</dbReference>
<dbReference type="CDD" id="cd00866">
    <property type="entry name" value="PEBP_euk"/>
    <property type="match status" value="1"/>
</dbReference>
<proteinExistence type="predicted"/>
<dbReference type="PANTHER" id="PTHR11362">
    <property type="entry name" value="PHOSPHATIDYLETHANOLAMINE-BINDING PROTEIN"/>
    <property type="match status" value="1"/>
</dbReference>
<protein>
    <submittedName>
        <fullName evidence="1">Uncharacterized protein</fullName>
    </submittedName>
</protein>
<dbReference type="EMBL" id="JALNTZ010000004">
    <property type="protein sequence ID" value="KAJ3657107.1"/>
    <property type="molecule type" value="Genomic_DNA"/>
</dbReference>
<evidence type="ECO:0000313" key="1">
    <source>
        <dbReference type="EMBL" id="KAJ3657107.1"/>
    </source>
</evidence>
<dbReference type="Gene3D" id="3.90.280.10">
    <property type="entry name" value="PEBP-like"/>
    <property type="match status" value="1"/>
</dbReference>
<dbReference type="Proteomes" id="UP001168821">
    <property type="component" value="Unassembled WGS sequence"/>
</dbReference>
<gene>
    <name evidence="1" type="ORF">Zmor_016135</name>
</gene>
<dbReference type="AlphaFoldDB" id="A0AA38II26"/>
<comment type="caution">
    <text evidence="1">The sequence shown here is derived from an EMBL/GenBank/DDBJ whole genome shotgun (WGS) entry which is preliminary data.</text>
</comment>
<dbReference type="InterPro" id="IPR035810">
    <property type="entry name" value="PEBP_euk"/>
</dbReference>
<dbReference type="InterPro" id="IPR008914">
    <property type="entry name" value="PEBP"/>
</dbReference>
<dbReference type="InterPro" id="IPR036610">
    <property type="entry name" value="PEBP-like_sf"/>
</dbReference>
<dbReference type="Pfam" id="PF01161">
    <property type="entry name" value="PBP"/>
    <property type="match status" value="1"/>
</dbReference>
<accession>A0AA38II26</accession>
<sequence>MSDTTDTAETLKEILSTKITIKYPNGKVVDLGQELATTDVVDEPQVSWEADPDKYYTLIMYDPDAPSRLEPKYADIKHWLVVNIKGCDVKSGEVIAEYVGSGPSQGTGLHRYIFLVYEQKGKMEFEEPKDDKMSREHRISWSMRGFRKKYDLGKVFAGNYYQAQWDPSVDVRKKAREEASKNK</sequence>
<organism evidence="1 2">
    <name type="scientific">Zophobas morio</name>
    <dbReference type="NCBI Taxonomy" id="2755281"/>
    <lineage>
        <taxon>Eukaryota</taxon>
        <taxon>Metazoa</taxon>
        <taxon>Ecdysozoa</taxon>
        <taxon>Arthropoda</taxon>
        <taxon>Hexapoda</taxon>
        <taxon>Insecta</taxon>
        <taxon>Pterygota</taxon>
        <taxon>Neoptera</taxon>
        <taxon>Endopterygota</taxon>
        <taxon>Coleoptera</taxon>
        <taxon>Polyphaga</taxon>
        <taxon>Cucujiformia</taxon>
        <taxon>Tenebrionidae</taxon>
        <taxon>Zophobas</taxon>
    </lineage>
</organism>
<name>A0AA38II26_9CUCU</name>